<dbReference type="EMBL" id="FP565176">
    <property type="protein sequence ID" value="CBA15480.1"/>
    <property type="molecule type" value="Genomic_DNA"/>
</dbReference>
<dbReference type="KEGG" id="xal:XALC_0963"/>
<name>D2UD24_XANAP</name>
<evidence type="ECO:0000313" key="2">
    <source>
        <dbReference type="Proteomes" id="UP000001890"/>
    </source>
</evidence>
<evidence type="ECO:0000313" key="1">
    <source>
        <dbReference type="EMBL" id="CBA15480.1"/>
    </source>
</evidence>
<accession>D2UD24</accession>
<gene>
    <name evidence="1" type="ordered locus">XALc_0963</name>
</gene>
<dbReference type="STRING" id="380358.XALC_0963"/>
<organism evidence="1 2">
    <name type="scientific">Xanthomonas albilineans (strain GPE PC73 / CFBP 7063)</name>
    <dbReference type="NCBI Taxonomy" id="380358"/>
    <lineage>
        <taxon>Bacteria</taxon>
        <taxon>Pseudomonadati</taxon>
        <taxon>Pseudomonadota</taxon>
        <taxon>Gammaproteobacteria</taxon>
        <taxon>Lysobacterales</taxon>
        <taxon>Lysobacteraceae</taxon>
        <taxon>Xanthomonas</taxon>
    </lineage>
</organism>
<dbReference type="AlphaFoldDB" id="D2UD24"/>
<keyword evidence="2" id="KW-1185">Reference proteome</keyword>
<dbReference type="Proteomes" id="UP000001890">
    <property type="component" value="Chromosome"/>
</dbReference>
<proteinExistence type="predicted"/>
<reference evidence="1 2" key="1">
    <citation type="journal article" date="2009" name="BMC Genomics">
        <title>The complete genome sequence of Xanthomonas albilineans provides new insights into the reductive genome evolution of the xylem-limited Xanthomonadaceae.</title>
        <authorList>
            <person name="Pieretti I."/>
            <person name="Royer M."/>
            <person name="Barbe V."/>
            <person name="Carrere S."/>
            <person name="Koebnik R."/>
            <person name="Cociancich S."/>
            <person name="Couloux A."/>
            <person name="Darrasse A."/>
            <person name="Gouzy J."/>
            <person name="Jacques M.A."/>
            <person name="Lauber E."/>
            <person name="Manceau C."/>
            <person name="Mangenot S."/>
            <person name="Poussier S."/>
            <person name="Segurens B."/>
            <person name="Szurek B."/>
            <person name="Verdier V."/>
            <person name="Arlat M."/>
            <person name="Rott P."/>
        </authorList>
    </citation>
    <scope>NUCLEOTIDE SEQUENCE [LARGE SCALE GENOMIC DNA]</scope>
    <source>
        <strain evidence="2">GPE PC73 / CFBP 7063</strain>
    </source>
</reference>
<sequence length="70" mass="8072">MHDGADNRAVVVLVATFLRRMVRDRTLHTLADFLLRSSDESQHRLRTATHSILLLDSSWPWGPMLAKYLL</sequence>
<protein>
    <submittedName>
        <fullName evidence="1">Uncharacterized protein</fullName>
    </submittedName>
</protein>